<proteinExistence type="inferred from homology"/>
<keyword evidence="3 8" id="KW-0812">Transmembrane</keyword>
<evidence type="ECO:0000256" key="8">
    <source>
        <dbReference type="RuleBase" id="RU363108"/>
    </source>
</evidence>
<feature type="transmembrane region" description="Helical" evidence="8">
    <location>
        <begin position="263"/>
        <end position="283"/>
    </location>
</feature>
<dbReference type="GO" id="GO:0030425">
    <property type="term" value="C:dendrite"/>
    <property type="evidence" value="ECO:0007669"/>
    <property type="project" value="TreeGrafter"/>
</dbReference>
<evidence type="ECO:0000313" key="10">
    <source>
        <dbReference type="Proteomes" id="UP000007801"/>
    </source>
</evidence>
<dbReference type="EMBL" id="CH902620">
    <property type="protein sequence ID" value="EDV31873.1"/>
    <property type="molecule type" value="Genomic_DNA"/>
</dbReference>
<dbReference type="Proteomes" id="UP000007801">
    <property type="component" value="Unassembled WGS sequence"/>
</dbReference>
<dbReference type="FunCoup" id="B3MMB3">
    <property type="interactions" value="16"/>
</dbReference>
<keyword evidence="4 8" id="KW-1133">Transmembrane helix</keyword>
<feature type="transmembrane region" description="Helical" evidence="8">
    <location>
        <begin position="55"/>
        <end position="82"/>
    </location>
</feature>
<dbReference type="eggNOG" id="ENOG502T3DC">
    <property type="taxonomic scope" value="Eukaryota"/>
</dbReference>
<dbReference type="GO" id="GO:0005886">
    <property type="term" value="C:plasma membrane"/>
    <property type="evidence" value="ECO:0007669"/>
    <property type="project" value="UniProtKB-SubCell"/>
</dbReference>
<evidence type="ECO:0000256" key="4">
    <source>
        <dbReference type="ARBA" id="ARBA00022989"/>
    </source>
</evidence>
<dbReference type="CTD" id="117347"/>
<dbReference type="STRING" id="7217.B3MMB3"/>
<dbReference type="GO" id="GO:0007165">
    <property type="term" value="P:signal transduction"/>
    <property type="evidence" value="ECO:0007669"/>
    <property type="project" value="UniProtKB-KW"/>
</dbReference>
<keyword evidence="6 8" id="KW-0675">Receptor</keyword>
<keyword evidence="10" id="KW-1185">Reference proteome</keyword>
<feature type="transmembrane region" description="Helical" evidence="8">
    <location>
        <begin position="120"/>
        <end position="139"/>
    </location>
</feature>
<evidence type="ECO:0000256" key="3">
    <source>
        <dbReference type="ARBA" id="ARBA00022692"/>
    </source>
</evidence>
<evidence type="ECO:0000256" key="5">
    <source>
        <dbReference type="ARBA" id="ARBA00023136"/>
    </source>
</evidence>
<comment type="similarity">
    <text evidence="8">Belongs to the insect chemoreceptor superfamily. Gustatory receptor (GR) family.</text>
</comment>
<feature type="transmembrane region" description="Helical" evidence="8">
    <location>
        <begin position="222"/>
        <end position="243"/>
    </location>
</feature>
<evidence type="ECO:0000256" key="6">
    <source>
        <dbReference type="ARBA" id="ARBA00023170"/>
    </source>
</evidence>
<dbReference type="GO" id="GO:0030424">
    <property type="term" value="C:axon"/>
    <property type="evidence" value="ECO:0007669"/>
    <property type="project" value="TreeGrafter"/>
</dbReference>
<evidence type="ECO:0000256" key="2">
    <source>
        <dbReference type="ARBA" id="ARBA00022475"/>
    </source>
</evidence>
<dbReference type="InterPro" id="IPR013604">
    <property type="entry name" value="7TM_chemorcpt"/>
</dbReference>
<comment type="subcellular location">
    <subcellularLocation>
        <location evidence="1 8">Cell membrane</location>
        <topology evidence="1 8">Multi-pass membrane protein</topology>
    </subcellularLocation>
</comment>
<dbReference type="Pfam" id="PF08395">
    <property type="entry name" value="7tm_7"/>
    <property type="match status" value="1"/>
</dbReference>
<dbReference type="KEGG" id="dan:6498373"/>
<protein>
    <recommendedName>
        <fullName evidence="8">Gustatory receptor</fullName>
    </recommendedName>
</protein>
<gene>
    <name evidence="9" type="primary">Dana\GF15565</name>
    <name evidence="9" type="synonym">dana_GLEANR_16331</name>
    <name evidence="9" type="ORF">GF15565</name>
</gene>
<dbReference type="GO" id="GO:0007635">
    <property type="term" value="P:chemosensory behavior"/>
    <property type="evidence" value="ECO:0007669"/>
    <property type="project" value="TreeGrafter"/>
</dbReference>
<dbReference type="GO" id="GO:0050909">
    <property type="term" value="P:sensory perception of taste"/>
    <property type="evidence" value="ECO:0007669"/>
    <property type="project" value="InterPro"/>
</dbReference>
<reference evidence="9 10" key="1">
    <citation type="journal article" date="2007" name="Nature">
        <title>Evolution of genes and genomes on the Drosophila phylogeny.</title>
        <authorList>
            <consortium name="Drosophila 12 Genomes Consortium"/>
            <person name="Clark A.G."/>
            <person name="Eisen M.B."/>
            <person name="Smith D.R."/>
            <person name="Bergman C.M."/>
            <person name="Oliver B."/>
            <person name="Markow T.A."/>
            <person name="Kaufman T.C."/>
            <person name="Kellis M."/>
            <person name="Gelbart W."/>
            <person name="Iyer V.N."/>
            <person name="Pollard D.A."/>
            <person name="Sackton T.B."/>
            <person name="Larracuente A.M."/>
            <person name="Singh N.D."/>
            <person name="Abad J.P."/>
            <person name="Abt D.N."/>
            <person name="Adryan B."/>
            <person name="Aguade M."/>
            <person name="Akashi H."/>
            <person name="Anderson W.W."/>
            <person name="Aquadro C.F."/>
            <person name="Ardell D.H."/>
            <person name="Arguello R."/>
            <person name="Artieri C.G."/>
            <person name="Barbash D.A."/>
            <person name="Barker D."/>
            <person name="Barsanti P."/>
            <person name="Batterham P."/>
            <person name="Batzoglou S."/>
            <person name="Begun D."/>
            <person name="Bhutkar A."/>
            <person name="Blanco E."/>
            <person name="Bosak S.A."/>
            <person name="Bradley R.K."/>
            <person name="Brand A.D."/>
            <person name="Brent M.R."/>
            <person name="Brooks A.N."/>
            <person name="Brown R.H."/>
            <person name="Butlin R.K."/>
            <person name="Caggese C."/>
            <person name="Calvi B.R."/>
            <person name="Bernardo de Carvalho A."/>
            <person name="Caspi A."/>
            <person name="Castrezana S."/>
            <person name="Celniker S.E."/>
            <person name="Chang J.L."/>
            <person name="Chapple C."/>
            <person name="Chatterji S."/>
            <person name="Chinwalla A."/>
            <person name="Civetta A."/>
            <person name="Clifton S.W."/>
            <person name="Comeron J.M."/>
            <person name="Costello J.C."/>
            <person name="Coyne J.A."/>
            <person name="Daub J."/>
            <person name="David R.G."/>
            <person name="Delcher A.L."/>
            <person name="Delehaunty K."/>
            <person name="Do C.B."/>
            <person name="Ebling H."/>
            <person name="Edwards K."/>
            <person name="Eickbush T."/>
            <person name="Evans J.D."/>
            <person name="Filipski A."/>
            <person name="Findeiss S."/>
            <person name="Freyhult E."/>
            <person name="Fulton L."/>
            <person name="Fulton R."/>
            <person name="Garcia A.C."/>
            <person name="Gardiner A."/>
            <person name="Garfield D.A."/>
            <person name="Garvin B.E."/>
            <person name="Gibson G."/>
            <person name="Gilbert D."/>
            <person name="Gnerre S."/>
            <person name="Godfrey J."/>
            <person name="Good R."/>
            <person name="Gotea V."/>
            <person name="Gravely B."/>
            <person name="Greenberg A.J."/>
            <person name="Griffiths-Jones S."/>
            <person name="Gross S."/>
            <person name="Guigo R."/>
            <person name="Gustafson E.A."/>
            <person name="Haerty W."/>
            <person name="Hahn M.W."/>
            <person name="Halligan D.L."/>
            <person name="Halpern A.L."/>
            <person name="Halter G.M."/>
            <person name="Han M.V."/>
            <person name="Heger A."/>
            <person name="Hillier L."/>
            <person name="Hinrichs A.S."/>
            <person name="Holmes I."/>
            <person name="Hoskins R.A."/>
            <person name="Hubisz M.J."/>
            <person name="Hultmark D."/>
            <person name="Huntley M.A."/>
            <person name="Jaffe D.B."/>
            <person name="Jagadeeshan S."/>
            <person name="Jeck W.R."/>
            <person name="Johnson J."/>
            <person name="Jones C.D."/>
            <person name="Jordan W.C."/>
            <person name="Karpen G.H."/>
            <person name="Kataoka E."/>
            <person name="Keightley P.D."/>
            <person name="Kheradpour P."/>
            <person name="Kirkness E.F."/>
            <person name="Koerich L.B."/>
            <person name="Kristiansen K."/>
            <person name="Kudrna D."/>
            <person name="Kulathinal R.J."/>
            <person name="Kumar S."/>
            <person name="Kwok R."/>
            <person name="Lander E."/>
            <person name="Langley C.H."/>
            <person name="Lapoint R."/>
            <person name="Lazzaro B.P."/>
            <person name="Lee S.J."/>
            <person name="Levesque L."/>
            <person name="Li R."/>
            <person name="Lin C.F."/>
            <person name="Lin M.F."/>
            <person name="Lindblad-Toh K."/>
            <person name="Llopart A."/>
            <person name="Long M."/>
            <person name="Low L."/>
            <person name="Lozovsky E."/>
            <person name="Lu J."/>
            <person name="Luo M."/>
            <person name="Machado C.A."/>
            <person name="Makalowski W."/>
            <person name="Marzo M."/>
            <person name="Matsuda M."/>
            <person name="Matzkin L."/>
            <person name="McAllister B."/>
            <person name="McBride C.S."/>
            <person name="McKernan B."/>
            <person name="McKernan K."/>
            <person name="Mendez-Lago M."/>
            <person name="Minx P."/>
            <person name="Mollenhauer M.U."/>
            <person name="Montooth K."/>
            <person name="Mount S.M."/>
            <person name="Mu X."/>
            <person name="Myers E."/>
            <person name="Negre B."/>
            <person name="Newfeld S."/>
            <person name="Nielsen R."/>
            <person name="Noor M.A."/>
            <person name="O'Grady P."/>
            <person name="Pachter L."/>
            <person name="Papaceit M."/>
            <person name="Parisi M.J."/>
            <person name="Parisi M."/>
            <person name="Parts L."/>
            <person name="Pedersen J.S."/>
            <person name="Pesole G."/>
            <person name="Phillippy A.M."/>
            <person name="Ponting C.P."/>
            <person name="Pop M."/>
            <person name="Porcelli D."/>
            <person name="Powell J.R."/>
            <person name="Prohaska S."/>
            <person name="Pruitt K."/>
            <person name="Puig M."/>
            <person name="Quesneville H."/>
            <person name="Ram K.R."/>
            <person name="Rand D."/>
            <person name="Rasmussen M.D."/>
            <person name="Reed L.K."/>
            <person name="Reenan R."/>
            <person name="Reily A."/>
            <person name="Remington K.A."/>
            <person name="Rieger T.T."/>
            <person name="Ritchie M.G."/>
            <person name="Robin C."/>
            <person name="Rogers Y.H."/>
            <person name="Rohde C."/>
            <person name="Rozas J."/>
            <person name="Rubenfield M.J."/>
            <person name="Ruiz A."/>
            <person name="Russo S."/>
            <person name="Salzberg S.L."/>
            <person name="Sanchez-Gracia A."/>
            <person name="Saranga D.J."/>
            <person name="Sato H."/>
            <person name="Schaeffer S.W."/>
            <person name="Schatz M.C."/>
            <person name="Schlenke T."/>
            <person name="Schwartz R."/>
            <person name="Segarra C."/>
            <person name="Singh R.S."/>
            <person name="Sirot L."/>
            <person name="Sirota M."/>
            <person name="Sisneros N.B."/>
            <person name="Smith C.D."/>
            <person name="Smith T.F."/>
            <person name="Spieth J."/>
            <person name="Stage D.E."/>
            <person name="Stark A."/>
            <person name="Stephan W."/>
            <person name="Strausberg R.L."/>
            <person name="Strempel S."/>
            <person name="Sturgill D."/>
            <person name="Sutton G."/>
            <person name="Sutton G.G."/>
            <person name="Tao W."/>
            <person name="Teichmann S."/>
            <person name="Tobari Y.N."/>
            <person name="Tomimura Y."/>
            <person name="Tsolas J.M."/>
            <person name="Valente V.L."/>
            <person name="Venter E."/>
            <person name="Venter J.C."/>
            <person name="Vicario S."/>
            <person name="Vieira F.G."/>
            <person name="Vilella A.J."/>
            <person name="Villasante A."/>
            <person name="Walenz B."/>
            <person name="Wang J."/>
            <person name="Wasserman M."/>
            <person name="Watts T."/>
            <person name="Wilson D."/>
            <person name="Wilson R.K."/>
            <person name="Wing R.A."/>
            <person name="Wolfner M.F."/>
            <person name="Wong A."/>
            <person name="Wong G.K."/>
            <person name="Wu C.I."/>
            <person name="Wu G."/>
            <person name="Yamamoto D."/>
            <person name="Yang H.P."/>
            <person name="Yang S.P."/>
            <person name="Yorke J.A."/>
            <person name="Yoshida K."/>
            <person name="Zdobnov E."/>
            <person name="Zhang P."/>
            <person name="Zhang Y."/>
            <person name="Zimin A.V."/>
            <person name="Baldwin J."/>
            <person name="Abdouelleil A."/>
            <person name="Abdulkadir J."/>
            <person name="Abebe A."/>
            <person name="Abera B."/>
            <person name="Abreu J."/>
            <person name="Acer S.C."/>
            <person name="Aftuck L."/>
            <person name="Alexander A."/>
            <person name="An P."/>
            <person name="Anderson E."/>
            <person name="Anderson S."/>
            <person name="Arachi H."/>
            <person name="Azer M."/>
            <person name="Bachantsang P."/>
            <person name="Barry A."/>
            <person name="Bayul T."/>
            <person name="Berlin A."/>
            <person name="Bessette D."/>
            <person name="Bloom T."/>
            <person name="Blye J."/>
            <person name="Boguslavskiy L."/>
            <person name="Bonnet C."/>
            <person name="Boukhgalter B."/>
            <person name="Bourzgui I."/>
            <person name="Brown A."/>
            <person name="Cahill P."/>
            <person name="Channer S."/>
            <person name="Cheshatsang Y."/>
            <person name="Chuda L."/>
            <person name="Citroen M."/>
            <person name="Collymore A."/>
            <person name="Cooke P."/>
            <person name="Costello M."/>
            <person name="D'Aco K."/>
            <person name="Daza R."/>
            <person name="De Haan G."/>
            <person name="DeGray S."/>
            <person name="DeMaso C."/>
            <person name="Dhargay N."/>
            <person name="Dooley K."/>
            <person name="Dooley E."/>
            <person name="Doricent M."/>
            <person name="Dorje P."/>
            <person name="Dorjee K."/>
            <person name="Dupes A."/>
            <person name="Elong R."/>
            <person name="Falk J."/>
            <person name="Farina A."/>
            <person name="Faro S."/>
            <person name="Ferguson D."/>
            <person name="Fisher S."/>
            <person name="Foley C.D."/>
            <person name="Franke A."/>
            <person name="Friedrich D."/>
            <person name="Gadbois L."/>
            <person name="Gearin G."/>
            <person name="Gearin C.R."/>
            <person name="Giannoukos G."/>
            <person name="Goode T."/>
            <person name="Graham J."/>
            <person name="Grandbois E."/>
            <person name="Grewal S."/>
            <person name="Gyaltsen K."/>
            <person name="Hafez N."/>
            <person name="Hagos B."/>
            <person name="Hall J."/>
            <person name="Henson C."/>
            <person name="Hollinger A."/>
            <person name="Honan T."/>
            <person name="Huard M.D."/>
            <person name="Hughes L."/>
            <person name="Hurhula B."/>
            <person name="Husby M.E."/>
            <person name="Kamat A."/>
            <person name="Kanga B."/>
            <person name="Kashin S."/>
            <person name="Khazanovich D."/>
            <person name="Kisner P."/>
            <person name="Lance K."/>
            <person name="Lara M."/>
            <person name="Lee W."/>
            <person name="Lennon N."/>
            <person name="Letendre F."/>
            <person name="LeVine R."/>
            <person name="Lipovsky A."/>
            <person name="Liu X."/>
            <person name="Liu J."/>
            <person name="Liu S."/>
            <person name="Lokyitsang T."/>
            <person name="Lokyitsang Y."/>
            <person name="Lubonja R."/>
            <person name="Lui A."/>
            <person name="MacDonald P."/>
            <person name="Magnisalis V."/>
            <person name="Maru K."/>
            <person name="Matthews C."/>
            <person name="McCusker W."/>
            <person name="McDonough S."/>
            <person name="Mehta T."/>
            <person name="Meldrim J."/>
            <person name="Meneus L."/>
            <person name="Mihai O."/>
            <person name="Mihalev A."/>
            <person name="Mihova T."/>
            <person name="Mittelman R."/>
            <person name="Mlenga V."/>
            <person name="Montmayeur A."/>
            <person name="Mulrain L."/>
            <person name="Navidi A."/>
            <person name="Naylor J."/>
            <person name="Negash T."/>
            <person name="Nguyen T."/>
            <person name="Nguyen N."/>
            <person name="Nicol R."/>
            <person name="Norbu C."/>
            <person name="Norbu N."/>
            <person name="Novod N."/>
            <person name="O'Neill B."/>
            <person name="Osman S."/>
            <person name="Markiewicz E."/>
            <person name="Oyono O.L."/>
            <person name="Patti C."/>
            <person name="Phunkhang P."/>
            <person name="Pierre F."/>
            <person name="Priest M."/>
            <person name="Raghuraman S."/>
            <person name="Rege F."/>
            <person name="Reyes R."/>
            <person name="Rise C."/>
            <person name="Rogov P."/>
            <person name="Ross K."/>
            <person name="Ryan E."/>
            <person name="Settipalli S."/>
            <person name="Shea T."/>
            <person name="Sherpa N."/>
            <person name="Shi L."/>
            <person name="Shih D."/>
            <person name="Sparrow T."/>
            <person name="Spaulding J."/>
            <person name="Stalker J."/>
            <person name="Stange-Thomann N."/>
            <person name="Stavropoulos S."/>
            <person name="Stone C."/>
            <person name="Strader C."/>
            <person name="Tesfaye S."/>
            <person name="Thomson T."/>
            <person name="Thoulutsang Y."/>
            <person name="Thoulutsang D."/>
            <person name="Topham K."/>
            <person name="Topping I."/>
            <person name="Tsamla T."/>
            <person name="Vassiliev H."/>
            <person name="Vo A."/>
            <person name="Wangchuk T."/>
            <person name="Wangdi T."/>
            <person name="Weiand M."/>
            <person name="Wilkinson J."/>
            <person name="Wilson A."/>
            <person name="Yadav S."/>
            <person name="Young G."/>
            <person name="Yu Q."/>
            <person name="Zembek L."/>
            <person name="Zhong D."/>
            <person name="Zimmer A."/>
            <person name="Zwirko Z."/>
            <person name="Jaffe D.B."/>
            <person name="Alvarez P."/>
            <person name="Brockman W."/>
            <person name="Butler J."/>
            <person name="Chin C."/>
            <person name="Gnerre S."/>
            <person name="Grabherr M."/>
            <person name="Kleber M."/>
            <person name="Mauceli E."/>
            <person name="MacCallum I."/>
        </authorList>
    </citation>
    <scope>NUCLEOTIDE SEQUENCE [LARGE SCALE GENOMIC DNA]</scope>
    <source>
        <strain evidence="10">Tucson 14024-0371.13</strain>
    </source>
</reference>
<keyword evidence="5 8" id="KW-0472">Membrane</keyword>
<dbReference type="PhylomeDB" id="B3MMB3"/>
<dbReference type="PANTHER" id="PTHR21143">
    <property type="entry name" value="INVERTEBRATE GUSTATORY RECEPTOR"/>
    <property type="match status" value="1"/>
</dbReference>
<dbReference type="PANTHER" id="PTHR21143:SF133">
    <property type="entry name" value="GUSTATORY AND PHEROMONE RECEPTOR 32A-RELATED"/>
    <property type="match status" value="1"/>
</dbReference>
<organism evidence="9 10">
    <name type="scientific">Drosophila ananassae</name>
    <name type="common">Fruit fly</name>
    <dbReference type="NCBI Taxonomy" id="7217"/>
    <lineage>
        <taxon>Eukaryota</taxon>
        <taxon>Metazoa</taxon>
        <taxon>Ecdysozoa</taxon>
        <taxon>Arthropoda</taxon>
        <taxon>Hexapoda</taxon>
        <taxon>Insecta</taxon>
        <taxon>Pterygota</taxon>
        <taxon>Neoptera</taxon>
        <taxon>Endopterygota</taxon>
        <taxon>Diptera</taxon>
        <taxon>Brachycera</taxon>
        <taxon>Muscomorpha</taxon>
        <taxon>Ephydroidea</taxon>
        <taxon>Drosophilidae</taxon>
        <taxon>Drosophila</taxon>
        <taxon>Sophophora</taxon>
    </lineage>
</organism>
<dbReference type="HOGENOM" id="CLU_062916_0_0_1"/>
<dbReference type="GO" id="GO:0008049">
    <property type="term" value="P:male courtship behavior"/>
    <property type="evidence" value="ECO:0007669"/>
    <property type="project" value="TreeGrafter"/>
</dbReference>
<feature type="transmembrane region" description="Helical" evidence="8">
    <location>
        <begin position="145"/>
        <end position="167"/>
    </location>
</feature>
<dbReference type="AlphaFoldDB" id="B3MMB3"/>
<keyword evidence="2 8" id="KW-1003">Cell membrane</keyword>
<dbReference type="GO" id="GO:0043025">
    <property type="term" value="C:neuronal cell body"/>
    <property type="evidence" value="ECO:0007669"/>
    <property type="project" value="TreeGrafter"/>
</dbReference>
<dbReference type="InParanoid" id="B3MMB3"/>
<dbReference type="OrthoDB" id="6366728at2759"/>
<comment type="function">
    <text evidence="8">Gustatory receptor which mediates acceptance or avoidance behavior, depending on its substrates.</text>
</comment>
<evidence type="ECO:0000256" key="7">
    <source>
        <dbReference type="ARBA" id="ARBA00023224"/>
    </source>
</evidence>
<name>B3MMB3_DROAN</name>
<keyword evidence="7 8" id="KW-0807">Transducer</keyword>
<dbReference type="OMA" id="GWSILSI"/>
<feature type="transmembrane region" description="Helical" evidence="8">
    <location>
        <begin position="30"/>
        <end position="49"/>
    </location>
</feature>
<feature type="transmembrane region" description="Helical" evidence="8">
    <location>
        <begin position="345"/>
        <end position="363"/>
    </location>
</feature>
<evidence type="ECO:0000256" key="1">
    <source>
        <dbReference type="ARBA" id="ARBA00004651"/>
    </source>
</evidence>
<evidence type="ECO:0000313" key="9">
    <source>
        <dbReference type="EMBL" id="EDV31873.1"/>
    </source>
</evidence>
<sequence>MLYALQPQLKYFAFLGLVPWSENGQYLQKAYSIFLILFNVGFLGCGIFIENNETIFLSVLVNVVVFVAKIVCSIIVLVQMIVHHNDYYRFCFKMKSIEQRIQSELKISGKRFKCSSIYKIVGLALMSIFGFIPSIYVALRLSLEYFWSSIMSLIIIRGQFVLLMLYIDLMSEIVYILENRIQTVLNCHILSGNCILDGNCKKLCSLEYLLSLKQSYMELHSLFIYFSHLFGWSILSIYVVMFLDSTVDLYWTQQVLAGFYDNTFLYSTCSGFFPAIVLILVFCRLGEQCRKQSLLIGSHVRGLTCNIHNLGEPAYIDLVSEFVMQVEHNALEINVEGFMIIDNSLLMSILAATVTYLIVLMQFSSL</sequence>
<accession>B3MMB3</accession>
<dbReference type="GeneID" id="6498373"/>